<evidence type="ECO:0000313" key="1">
    <source>
        <dbReference type="EMBL" id="KAF5762605.1"/>
    </source>
</evidence>
<dbReference type="EMBL" id="MNCJ02000330">
    <property type="protein sequence ID" value="KAF5762605.1"/>
    <property type="molecule type" value="Genomic_DNA"/>
</dbReference>
<dbReference type="Gramene" id="mRNA:HanXRQr2_Chr15g0670961">
    <property type="protein sequence ID" value="CDS:HanXRQr2_Chr15g0670961.1"/>
    <property type="gene ID" value="HanXRQr2_Chr15g0670961"/>
</dbReference>
<name>A0A9K3DX15_HELAN</name>
<dbReference type="Proteomes" id="UP000215914">
    <property type="component" value="Unassembled WGS sequence"/>
</dbReference>
<sequence>MSNTKEEKKHKRRAFTNKVDISPAILTDAVLCSSKLTTTKAQSVSYLPKIYLFITAARSYDRFGGVEDTLVDRSSVARKLIEYAS</sequence>
<evidence type="ECO:0000313" key="2">
    <source>
        <dbReference type="Proteomes" id="UP000215914"/>
    </source>
</evidence>
<gene>
    <name evidence="1" type="ORF">HanXRQr2_Chr15g0670961</name>
</gene>
<proteinExistence type="predicted"/>
<reference evidence="1" key="2">
    <citation type="submission" date="2020-06" db="EMBL/GenBank/DDBJ databases">
        <title>Helianthus annuus Genome sequencing and assembly Release 2.</title>
        <authorList>
            <person name="Gouzy J."/>
            <person name="Langlade N."/>
            <person name="Munos S."/>
        </authorList>
    </citation>
    <scope>NUCLEOTIDE SEQUENCE</scope>
    <source>
        <tissue evidence="1">Leaves</tissue>
    </source>
</reference>
<keyword evidence="2" id="KW-1185">Reference proteome</keyword>
<organism evidence="1 2">
    <name type="scientific">Helianthus annuus</name>
    <name type="common">Common sunflower</name>
    <dbReference type="NCBI Taxonomy" id="4232"/>
    <lineage>
        <taxon>Eukaryota</taxon>
        <taxon>Viridiplantae</taxon>
        <taxon>Streptophyta</taxon>
        <taxon>Embryophyta</taxon>
        <taxon>Tracheophyta</taxon>
        <taxon>Spermatophyta</taxon>
        <taxon>Magnoliopsida</taxon>
        <taxon>eudicotyledons</taxon>
        <taxon>Gunneridae</taxon>
        <taxon>Pentapetalae</taxon>
        <taxon>asterids</taxon>
        <taxon>campanulids</taxon>
        <taxon>Asterales</taxon>
        <taxon>Asteraceae</taxon>
        <taxon>Asteroideae</taxon>
        <taxon>Heliantheae alliance</taxon>
        <taxon>Heliantheae</taxon>
        <taxon>Helianthus</taxon>
    </lineage>
</organism>
<dbReference type="AlphaFoldDB" id="A0A9K3DX15"/>
<accession>A0A9K3DX15</accession>
<reference evidence="1" key="1">
    <citation type="journal article" date="2017" name="Nature">
        <title>The sunflower genome provides insights into oil metabolism, flowering and Asterid evolution.</title>
        <authorList>
            <person name="Badouin H."/>
            <person name="Gouzy J."/>
            <person name="Grassa C.J."/>
            <person name="Murat F."/>
            <person name="Staton S.E."/>
            <person name="Cottret L."/>
            <person name="Lelandais-Briere C."/>
            <person name="Owens G.L."/>
            <person name="Carrere S."/>
            <person name="Mayjonade B."/>
            <person name="Legrand L."/>
            <person name="Gill N."/>
            <person name="Kane N.C."/>
            <person name="Bowers J.E."/>
            <person name="Hubner S."/>
            <person name="Bellec A."/>
            <person name="Berard A."/>
            <person name="Berges H."/>
            <person name="Blanchet N."/>
            <person name="Boniface M.C."/>
            <person name="Brunel D."/>
            <person name="Catrice O."/>
            <person name="Chaidir N."/>
            <person name="Claudel C."/>
            <person name="Donnadieu C."/>
            <person name="Faraut T."/>
            <person name="Fievet G."/>
            <person name="Helmstetter N."/>
            <person name="King M."/>
            <person name="Knapp S.J."/>
            <person name="Lai Z."/>
            <person name="Le Paslier M.C."/>
            <person name="Lippi Y."/>
            <person name="Lorenzon L."/>
            <person name="Mandel J.R."/>
            <person name="Marage G."/>
            <person name="Marchand G."/>
            <person name="Marquand E."/>
            <person name="Bret-Mestries E."/>
            <person name="Morien E."/>
            <person name="Nambeesan S."/>
            <person name="Nguyen T."/>
            <person name="Pegot-Espagnet P."/>
            <person name="Pouilly N."/>
            <person name="Raftis F."/>
            <person name="Sallet E."/>
            <person name="Schiex T."/>
            <person name="Thomas J."/>
            <person name="Vandecasteele C."/>
            <person name="Vares D."/>
            <person name="Vear F."/>
            <person name="Vautrin S."/>
            <person name="Crespi M."/>
            <person name="Mangin B."/>
            <person name="Burke J.M."/>
            <person name="Salse J."/>
            <person name="Munos S."/>
            <person name="Vincourt P."/>
            <person name="Rieseberg L.H."/>
            <person name="Langlade N.B."/>
        </authorList>
    </citation>
    <scope>NUCLEOTIDE SEQUENCE</scope>
    <source>
        <tissue evidence="1">Leaves</tissue>
    </source>
</reference>
<comment type="caution">
    <text evidence="1">The sequence shown here is derived from an EMBL/GenBank/DDBJ whole genome shotgun (WGS) entry which is preliminary data.</text>
</comment>
<protein>
    <submittedName>
        <fullName evidence="1">Uncharacterized protein</fullName>
    </submittedName>
</protein>